<sequence>MRLRVVTVLASSPALHWAALALGAAAVVCSLRRLRGRARVVAGLTGVVMLAAMSDMAAGMATGTIRAWTPLAWTGALLAAGIAAAWAGRRDAPEGPRASAEGAAGDGGADPAPLHLLHVTCLPVMAALTAAMAQHATTPGAMPAVGAGAHHHGGALTAVAVVAAAVHVAAGCGVTLTPRRRRVDRVEALAGAGAVAAMAGAALL</sequence>
<keyword evidence="1" id="KW-0812">Transmembrane</keyword>
<feature type="transmembrane region" description="Helical" evidence="1">
    <location>
        <begin position="40"/>
        <end position="61"/>
    </location>
</feature>
<dbReference type="Proteomes" id="UP001501138">
    <property type="component" value="Unassembled WGS sequence"/>
</dbReference>
<comment type="caution">
    <text evidence="2">The sequence shown here is derived from an EMBL/GenBank/DDBJ whole genome shotgun (WGS) entry which is preliminary data.</text>
</comment>
<feature type="transmembrane region" description="Helical" evidence="1">
    <location>
        <begin position="6"/>
        <end position="28"/>
    </location>
</feature>
<evidence type="ECO:0000313" key="2">
    <source>
        <dbReference type="EMBL" id="GAA1720263.1"/>
    </source>
</evidence>
<proteinExistence type="predicted"/>
<keyword evidence="1" id="KW-0472">Membrane</keyword>
<evidence type="ECO:0000313" key="3">
    <source>
        <dbReference type="Proteomes" id="UP001501138"/>
    </source>
</evidence>
<feature type="transmembrane region" description="Helical" evidence="1">
    <location>
        <begin position="67"/>
        <end position="87"/>
    </location>
</feature>
<organism evidence="2 3">
    <name type="scientific">Isoptericola hypogeus</name>
    <dbReference type="NCBI Taxonomy" id="300179"/>
    <lineage>
        <taxon>Bacteria</taxon>
        <taxon>Bacillati</taxon>
        <taxon>Actinomycetota</taxon>
        <taxon>Actinomycetes</taxon>
        <taxon>Micrococcales</taxon>
        <taxon>Promicromonosporaceae</taxon>
        <taxon>Isoptericola</taxon>
    </lineage>
</organism>
<name>A0ABN2J8U8_9MICO</name>
<accession>A0ABN2J8U8</accession>
<reference evidence="2 3" key="1">
    <citation type="journal article" date="2019" name="Int. J. Syst. Evol. Microbiol.">
        <title>The Global Catalogue of Microorganisms (GCM) 10K type strain sequencing project: providing services to taxonomists for standard genome sequencing and annotation.</title>
        <authorList>
            <consortium name="The Broad Institute Genomics Platform"/>
            <consortium name="The Broad Institute Genome Sequencing Center for Infectious Disease"/>
            <person name="Wu L."/>
            <person name="Ma J."/>
        </authorList>
    </citation>
    <scope>NUCLEOTIDE SEQUENCE [LARGE SCALE GENOMIC DNA]</scope>
    <source>
        <strain evidence="2 3">JCM 15589</strain>
    </source>
</reference>
<protein>
    <recommendedName>
        <fullName evidence="4">DUF5134 domain-containing protein</fullName>
    </recommendedName>
</protein>
<keyword evidence="1" id="KW-1133">Transmembrane helix</keyword>
<evidence type="ECO:0008006" key="4">
    <source>
        <dbReference type="Google" id="ProtNLM"/>
    </source>
</evidence>
<keyword evidence="3" id="KW-1185">Reference proteome</keyword>
<evidence type="ECO:0000256" key="1">
    <source>
        <dbReference type="SAM" id="Phobius"/>
    </source>
</evidence>
<feature type="transmembrane region" description="Helical" evidence="1">
    <location>
        <begin position="153"/>
        <end position="174"/>
    </location>
</feature>
<gene>
    <name evidence="2" type="ORF">GCM10009809_15000</name>
</gene>
<feature type="transmembrane region" description="Helical" evidence="1">
    <location>
        <begin position="114"/>
        <end position="133"/>
    </location>
</feature>
<dbReference type="EMBL" id="BAAAPM010000003">
    <property type="protein sequence ID" value="GAA1720263.1"/>
    <property type="molecule type" value="Genomic_DNA"/>
</dbReference>